<evidence type="ECO:0000313" key="2">
    <source>
        <dbReference type="EMBL" id="SMF93333.1"/>
    </source>
</evidence>
<keyword evidence="1" id="KW-0732">Signal</keyword>
<dbReference type="RefSeq" id="WP_085209825.1">
    <property type="nucleotide sequence ID" value="NZ_FXAM01000001.1"/>
</dbReference>
<name>A0A1Y6CXP9_9GAMM</name>
<dbReference type="EMBL" id="FXAM01000001">
    <property type="protein sequence ID" value="SMF93333.1"/>
    <property type="molecule type" value="Genomic_DNA"/>
</dbReference>
<gene>
    <name evidence="2" type="ORF">SAMN02949497_0611</name>
</gene>
<accession>A0A1Y6CXP9</accession>
<evidence type="ECO:0000256" key="1">
    <source>
        <dbReference type="SAM" id="SignalP"/>
    </source>
</evidence>
<dbReference type="OrthoDB" id="8544485at2"/>
<organism evidence="2 3">
    <name type="scientific">Methylomagnum ishizawai</name>
    <dbReference type="NCBI Taxonomy" id="1760988"/>
    <lineage>
        <taxon>Bacteria</taxon>
        <taxon>Pseudomonadati</taxon>
        <taxon>Pseudomonadota</taxon>
        <taxon>Gammaproteobacteria</taxon>
        <taxon>Methylococcales</taxon>
        <taxon>Methylococcaceae</taxon>
        <taxon>Methylomagnum</taxon>
    </lineage>
</organism>
<dbReference type="Proteomes" id="UP000192923">
    <property type="component" value="Unassembled WGS sequence"/>
</dbReference>
<protein>
    <recommendedName>
        <fullName evidence="4">DUF3108 domain-containing protein</fullName>
    </recommendedName>
</protein>
<sequence>MNAPFQAGTALLLAALAMMPPGAAAETGPVLTLPPADRAAIERALGRGVLGKPVPAPVIADPAHYLAFAPGVWTYQIRTGAKGHPAEPYRWSHEGRGEQGPRWRYDAGGEETGFVESRADGVYLTGVREVRDAATTRYAPPEPLLLKGLAPGQERRQRMKVRVYEDDSPEPVHEGELDVVYRYLGACRLVVPFGSFDAVVIKSSFAGRVGPAELDDVQYRFFAPGVGTVALMEKREVSAFVLYNLHLDVGKVLVARPK</sequence>
<reference evidence="2 3" key="1">
    <citation type="submission" date="2016-12" db="EMBL/GenBank/DDBJ databases">
        <authorList>
            <person name="Song W.-J."/>
            <person name="Kurnit D.M."/>
        </authorList>
    </citation>
    <scope>NUCLEOTIDE SEQUENCE [LARGE SCALE GENOMIC DNA]</scope>
    <source>
        <strain evidence="2 3">175</strain>
    </source>
</reference>
<feature type="signal peptide" evidence="1">
    <location>
        <begin position="1"/>
        <end position="25"/>
    </location>
</feature>
<evidence type="ECO:0008006" key="4">
    <source>
        <dbReference type="Google" id="ProtNLM"/>
    </source>
</evidence>
<dbReference type="AlphaFoldDB" id="A0A1Y6CXP9"/>
<dbReference type="STRING" id="1760988.SAMN02949497_0611"/>
<evidence type="ECO:0000313" key="3">
    <source>
        <dbReference type="Proteomes" id="UP000192923"/>
    </source>
</evidence>
<feature type="chain" id="PRO_5012486827" description="DUF3108 domain-containing protein" evidence="1">
    <location>
        <begin position="26"/>
        <end position="258"/>
    </location>
</feature>
<keyword evidence="3" id="KW-1185">Reference proteome</keyword>
<proteinExistence type="predicted"/>